<name>A0A449B3I1_9BACT</name>
<dbReference type="EMBL" id="LR215037">
    <property type="protein sequence ID" value="VEU75152.1"/>
    <property type="molecule type" value="Genomic_DNA"/>
</dbReference>
<reference evidence="8 9" key="1">
    <citation type="submission" date="2019-01" db="EMBL/GenBank/DDBJ databases">
        <authorList>
            <consortium name="Pathogen Informatics"/>
        </authorList>
    </citation>
    <scope>NUCLEOTIDE SEQUENCE [LARGE SCALE GENOMIC DNA]</scope>
    <source>
        <strain evidence="8 9">NCTC10168</strain>
    </source>
</reference>
<dbReference type="SUPFAM" id="SSF47928">
    <property type="entry name" value="N-terminal domain of the delta subunit of the F1F0-ATP synthase"/>
    <property type="match status" value="1"/>
</dbReference>
<dbReference type="PRINTS" id="PR00125">
    <property type="entry name" value="ATPASEDELTA"/>
</dbReference>
<dbReference type="NCBIfam" id="TIGR01145">
    <property type="entry name" value="ATP_synt_delta"/>
    <property type="match status" value="1"/>
</dbReference>
<evidence type="ECO:0000256" key="2">
    <source>
        <dbReference type="ARBA" id="ARBA00022448"/>
    </source>
</evidence>
<dbReference type="AlphaFoldDB" id="A0A449B3I1"/>
<evidence type="ECO:0000256" key="4">
    <source>
        <dbReference type="ARBA" id="ARBA00023065"/>
    </source>
</evidence>
<evidence type="ECO:0000256" key="6">
    <source>
        <dbReference type="ARBA" id="ARBA00023310"/>
    </source>
</evidence>
<evidence type="ECO:0000256" key="5">
    <source>
        <dbReference type="ARBA" id="ARBA00023136"/>
    </source>
</evidence>
<dbReference type="InterPro" id="IPR000711">
    <property type="entry name" value="ATPase_OSCP/dsu"/>
</dbReference>
<keyword evidence="6 7" id="KW-0066">ATP synthesis</keyword>
<dbReference type="Proteomes" id="UP000290243">
    <property type="component" value="Chromosome"/>
</dbReference>
<keyword evidence="7" id="KW-0139">CF(1)</keyword>
<sequence length="187" mass="21965">MFTKAKADSYALALFELINENNEINDYYKFLVDFNNELIKKEKIHLFFSDSKIEKNKKDEIVDYLTNNFNNLDLKYFNSFLKILINQGNSYLLPRIIKLIINFFEEKLNITIAHVYSAFSIDNEKVEKIKLKLENDYKTKIIIETHIDKNIISGFKIVLKNNVIENNMESDLQKIKENLLNKGGLNG</sequence>
<accession>A0A449B3I1</accession>
<dbReference type="OrthoDB" id="9802471at2"/>
<gene>
    <name evidence="7 8" type="primary">atpH</name>
    <name evidence="8" type="ORF">NCTC10168_00061</name>
</gene>
<dbReference type="PANTHER" id="PTHR11910">
    <property type="entry name" value="ATP SYNTHASE DELTA CHAIN"/>
    <property type="match status" value="1"/>
</dbReference>
<dbReference type="RefSeq" id="WP_129646015.1">
    <property type="nucleotide sequence ID" value="NZ_LR215037.1"/>
</dbReference>
<dbReference type="InterPro" id="IPR026015">
    <property type="entry name" value="ATP_synth_OSCP/delta_N_sf"/>
</dbReference>
<evidence type="ECO:0000256" key="7">
    <source>
        <dbReference type="HAMAP-Rule" id="MF_01416"/>
    </source>
</evidence>
<evidence type="ECO:0000256" key="1">
    <source>
        <dbReference type="ARBA" id="ARBA00004370"/>
    </source>
</evidence>
<dbReference type="Gene3D" id="1.10.520.20">
    <property type="entry name" value="N-terminal domain of the delta subunit of the F1F0-ATP synthase"/>
    <property type="match status" value="1"/>
</dbReference>
<protein>
    <recommendedName>
        <fullName evidence="7">ATP synthase subunit delta</fullName>
    </recommendedName>
    <alternativeName>
        <fullName evidence="7">ATP synthase F(1) sector subunit delta</fullName>
    </alternativeName>
    <alternativeName>
        <fullName evidence="7">F-type ATPase subunit delta</fullName>
        <shortName evidence="7">F-ATPase subunit delta</shortName>
    </alternativeName>
</protein>
<comment type="subcellular location">
    <subcellularLocation>
        <location evidence="7">Cell membrane</location>
        <topology evidence="7">Peripheral membrane protein</topology>
    </subcellularLocation>
    <subcellularLocation>
        <location evidence="1">Membrane</location>
    </subcellularLocation>
</comment>
<comment type="similarity">
    <text evidence="7">Belongs to the ATPase delta chain family.</text>
</comment>
<dbReference type="GO" id="GO:0045259">
    <property type="term" value="C:proton-transporting ATP synthase complex"/>
    <property type="evidence" value="ECO:0007669"/>
    <property type="project" value="UniProtKB-KW"/>
</dbReference>
<comment type="function">
    <text evidence="7">This protein is part of the stalk that links CF(0) to CF(1). It either transmits conformational changes from CF(0) to CF(1) or is implicated in proton conduction.</text>
</comment>
<dbReference type="Pfam" id="PF00213">
    <property type="entry name" value="OSCP"/>
    <property type="match status" value="1"/>
</dbReference>
<dbReference type="HAMAP" id="MF_01416">
    <property type="entry name" value="ATP_synth_delta_bact"/>
    <property type="match status" value="1"/>
</dbReference>
<evidence type="ECO:0000256" key="3">
    <source>
        <dbReference type="ARBA" id="ARBA00022781"/>
    </source>
</evidence>
<evidence type="ECO:0000313" key="8">
    <source>
        <dbReference type="EMBL" id="VEU75152.1"/>
    </source>
</evidence>
<comment type="function">
    <text evidence="7">F(1)F(0) ATP synthase produces ATP from ADP in the presence of a proton or sodium gradient. F-type ATPases consist of two structural domains, F(1) containing the extramembraneous catalytic core and F(0) containing the membrane proton channel, linked together by a central stalk and a peripheral stalk. During catalysis, ATP synthesis in the catalytic domain of F(1) is coupled via a rotary mechanism of the central stalk subunits to proton translocation.</text>
</comment>
<evidence type="ECO:0000313" key="9">
    <source>
        <dbReference type="Proteomes" id="UP000290243"/>
    </source>
</evidence>
<keyword evidence="7" id="KW-1003">Cell membrane</keyword>
<keyword evidence="9" id="KW-1185">Reference proteome</keyword>
<keyword evidence="3 7" id="KW-0375">Hydrogen ion transport</keyword>
<keyword evidence="4 7" id="KW-0406">Ion transport</keyword>
<dbReference type="GO" id="GO:0005886">
    <property type="term" value="C:plasma membrane"/>
    <property type="evidence" value="ECO:0007669"/>
    <property type="project" value="UniProtKB-SubCell"/>
</dbReference>
<keyword evidence="2 7" id="KW-0813">Transport</keyword>
<dbReference type="KEGG" id="mmau:NCTC10168_00061"/>
<keyword evidence="5 7" id="KW-0472">Membrane</keyword>
<organism evidence="8 9">
    <name type="scientific">Mycoplasmopsis maculosa</name>
    <dbReference type="NCBI Taxonomy" id="114885"/>
    <lineage>
        <taxon>Bacteria</taxon>
        <taxon>Bacillati</taxon>
        <taxon>Mycoplasmatota</taxon>
        <taxon>Mycoplasmoidales</taxon>
        <taxon>Metamycoplasmataceae</taxon>
        <taxon>Mycoplasmopsis</taxon>
    </lineage>
</organism>
<proteinExistence type="inferred from homology"/>
<dbReference type="GO" id="GO:0046933">
    <property type="term" value="F:proton-transporting ATP synthase activity, rotational mechanism"/>
    <property type="evidence" value="ECO:0007669"/>
    <property type="project" value="UniProtKB-UniRule"/>
</dbReference>